<comment type="caution">
    <text evidence="2">The sequence shown here is derived from an EMBL/GenBank/DDBJ whole genome shotgun (WGS) entry which is preliminary data.</text>
</comment>
<gene>
    <name evidence="2" type="ORF">RGQ29_026027</name>
</gene>
<dbReference type="InterPro" id="IPR005174">
    <property type="entry name" value="KIB1-4_b-propeller"/>
</dbReference>
<reference evidence="2 3" key="1">
    <citation type="journal article" date="2023" name="G3 (Bethesda)">
        <title>A haplotype-resolved chromosome-scale genome for Quercus rubra L. provides insights into the genetics of adaptive traits for red oak species.</title>
        <authorList>
            <person name="Kapoor B."/>
            <person name="Jenkins J."/>
            <person name="Schmutz J."/>
            <person name="Zhebentyayeva T."/>
            <person name="Kuelheim C."/>
            <person name="Coggeshall M."/>
            <person name="Heim C."/>
            <person name="Lasky J.R."/>
            <person name="Leites L."/>
            <person name="Islam-Faridi N."/>
            <person name="Romero-Severson J."/>
            <person name="DeLeo V.L."/>
            <person name="Lucas S.M."/>
            <person name="Lazic D."/>
            <person name="Gailing O."/>
            <person name="Carlson J."/>
            <person name="Staton M."/>
        </authorList>
    </citation>
    <scope>NUCLEOTIDE SEQUENCE [LARGE SCALE GENOMIC DNA]</scope>
    <source>
        <strain evidence="2">Pseudo-F2</strain>
    </source>
</reference>
<dbReference type="PANTHER" id="PTHR40891:SF1">
    <property type="entry name" value="DUF295 DOMAIN-CONTAINING PROTEIN"/>
    <property type="match status" value="1"/>
</dbReference>
<proteinExistence type="predicted"/>
<organism evidence="2 3">
    <name type="scientific">Quercus rubra</name>
    <name type="common">Northern red oak</name>
    <name type="synonym">Quercus borealis</name>
    <dbReference type="NCBI Taxonomy" id="3512"/>
    <lineage>
        <taxon>Eukaryota</taxon>
        <taxon>Viridiplantae</taxon>
        <taxon>Streptophyta</taxon>
        <taxon>Embryophyta</taxon>
        <taxon>Tracheophyta</taxon>
        <taxon>Spermatophyta</taxon>
        <taxon>Magnoliopsida</taxon>
        <taxon>eudicotyledons</taxon>
        <taxon>Gunneridae</taxon>
        <taxon>Pentapetalae</taxon>
        <taxon>rosids</taxon>
        <taxon>fabids</taxon>
        <taxon>Fagales</taxon>
        <taxon>Fagaceae</taxon>
        <taxon>Quercus</taxon>
    </lineage>
</organism>
<dbReference type="PANTHER" id="PTHR40891">
    <property type="entry name" value="DUF295 DOMAIN-CONTAINING PROTEIN"/>
    <property type="match status" value="1"/>
</dbReference>
<accession>A0AAN7EZU3</accession>
<dbReference type="AlphaFoldDB" id="A0AAN7EZU3"/>
<sequence length="315" mass="36635">MEVTNFSPIIPQPYPWLIICDGKNQERQTLVNISDNHFKSMTIPEMRNKSICTSTKEWLVLKDLDSMDLCLLNLTSKEVVQLPRLESTIRTDICILSSPESESIHDCHVMFIDGLTFYFCRPGDKKFSEQVFEFDLEGRLMWIPTATMFRGKVYFLTIISEGPNELFTAEFVNSSLHFTKFTSKNLHVPLPPEIVDYLVESRGELLFIQKMRGGWNFNKILGFSIFRMDFSSQMWVQVNNIRGQTIFLSQPYGLKHKAISCFAREKGIRKNSIYFTKCSDRYIYIFDLEDHSISKSLSCPIVSKHNSRLDWVMIP</sequence>
<evidence type="ECO:0000313" key="3">
    <source>
        <dbReference type="Proteomes" id="UP001324115"/>
    </source>
</evidence>
<keyword evidence="3" id="KW-1185">Reference proteome</keyword>
<dbReference type="EMBL" id="JAXUIC010000007">
    <property type="protein sequence ID" value="KAK4583082.1"/>
    <property type="molecule type" value="Genomic_DNA"/>
</dbReference>
<dbReference type="Pfam" id="PF03478">
    <property type="entry name" value="Beta-prop_KIB1-4"/>
    <property type="match status" value="1"/>
</dbReference>
<name>A0AAN7EZU3_QUERU</name>
<evidence type="ECO:0000259" key="1">
    <source>
        <dbReference type="Pfam" id="PF03478"/>
    </source>
</evidence>
<feature type="domain" description="KIB1-4 beta-propeller" evidence="1">
    <location>
        <begin position="31"/>
        <end position="286"/>
    </location>
</feature>
<dbReference type="Proteomes" id="UP001324115">
    <property type="component" value="Unassembled WGS sequence"/>
</dbReference>
<protein>
    <recommendedName>
        <fullName evidence="1">KIB1-4 beta-propeller domain-containing protein</fullName>
    </recommendedName>
</protein>
<evidence type="ECO:0000313" key="2">
    <source>
        <dbReference type="EMBL" id="KAK4583082.1"/>
    </source>
</evidence>